<proteinExistence type="predicted"/>
<name>A0AAV4EWR0_9GAST</name>
<comment type="caution">
    <text evidence="2">The sequence shown here is derived from an EMBL/GenBank/DDBJ whole genome shotgun (WGS) entry which is preliminary data.</text>
</comment>
<dbReference type="AlphaFoldDB" id="A0AAV4EWR0"/>
<evidence type="ECO:0000313" key="2">
    <source>
        <dbReference type="EMBL" id="GFR65587.1"/>
    </source>
</evidence>
<gene>
    <name evidence="2" type="ORF">ElyMa_003662900</name>
</gene>
<protein>
    <submittedName>
        <fullName evidence="2">Uncharacterized protein</fullName>
    </submittedName>
</protein>
<keyword evidence="3" id="KW-1185">Reference proteome</keyword>
<accession>A0AAV4EWR0</accession>
<evidence type="ECO:0000313" key="3">
    <source>
        <dbReference type="Proteomes" id="UP000762676"/>
    </source>
</evidence>
<dbReference type="Proteomes" id="UP000762676">
    <property type="component" value="Unassembled WGS sequence"/>
</dbReference>
<sequence length="93" mass="10645">MALGDAEGDNDDEDNNDDDDDEDDSDDEEEDDNYFDEEEDDNYDTLKLIKATILITKYSIQGPSKSPNLQTFRLHYDLQHPTVFTAGPLRGRK</sequence>
<dbReference type="EMBL" id="BMAT01007493">
    <property type="protein sequence ID" value="GFR65587.1"/>
    <property type="molecule type" value="Genomic_DNA"/>
</dbReference>
<organism evidence="2 3">
    <name type="scientific">Elysia marginata</name>
    <dbReference type="NCBI Taxonomy" id="1093978"/>
    <lineage>
        <taxon>Eukaryota</taxon>
        <taxon>Metazoa</taxon>
        <taxon>Spiralia</taxon>
        <taxon>Lophotrochozoa</taxon>
        <taxon>Mollusca</taxon>
        <taxon>Gastropoda</taxon>
        <taxon>Heterobranchia</taxon>
        <taxon>Euthyneura</taxon>
        <taxon>Panpulmonata</taxon>
        <taxon>Sacoglossa</taxon>
        <taxon>Placobranchoidea</taxon>
        <taxon>Plakobranchidae</taxon>
        <taxon>Elysia</taxon>
    </lineage>
</organism>
<evidence type="ECO:0000256" key="1">
    <source>
        <dbReference type="SAM" id="MobiDB-lite"/>
    </source>
</evidence>
<reference evidence="2 3" key="1">
    <citation type="journal article" date="2021" name="Elife">
        <title>Chloroplast acquisition without the gene transfer in kleptoplastic sea slugs, Plakobranchus ocellatus.</title>
        <authorList>
            <person name="Maeda T."/>
            <person name="Takahashi S."/>
            <person name="Yoshida T."/>
            <person name="Shimamura S."/>
            <person name="Takaki Y."/>
            <person name="Nagai Y."/>
            <person name="Toyoda A."/>
            <person name="Suzuki Y."/>
            <person name="Arimoto A."/>
            <person name="Ishii H."/>
            <person name="Satoh N."/>
            <person name="Nishiyama T."/>
            <person name="Hasebe M."/>
            <person name="Maruyama T."/>
            <person name="Minagawa J."/>
            <person name="Obokata J."/>
            <person name="Shigenobu S."/>
        </authorList>
    </citation>
    <scope>NUCLEOTIDE SEQUENCE [LARGE SCALE GENOMIC DNA]</scope>
</reference>
<feature type="region of interest" description="Disordered" evidence="1">
    <location>
        <begin position="1"/>
        <end position="42"/>
    </location>
</feature>